<evidence type="ECO:0000313" key="1">
    <source>
        <dbReference type="EMBL" id="KAH7289699.1"/>
    </source>
</evidence>
<evidence type="ECO:0000313" key="2">
    <source>
        <dbReference type="EMBL" id="KAH7437412.1"/>
    </source>
</evidence>
<dbReference type="Proteomes" id="UP000825935">
    <property type="component" value="Chromosome 30"/>
</dbReference>
<gene>
    <name evidence="2" type="ORF">KP509_05G069900</name>
    <name evidence="1" type="ORF">KP509_30G015000</name>
</gene>
<keyword evidence="3" id="KW-1185">Reference proteome</keyword>
<evidence type="ECO:0000313" key="3">
    <source>
        <dbReference type="Proteomes" id="UP000825935"/>
    </source>
</evidence>
<name>A0A8T2R014_CERRI</name>
<dbReference type="EMBL" id="CM035435">
    <property type="protein sequence ID" value="KAH7289699.1"/>
    <property type="molecule type" value="Genomic_DNA"/>
</dbReference>
<proteinExistence type="predicted"/>
<reference evidence="1" key="1">
    <citation type="submission" date="2021-08" db="EMBL/GenBank/DDBJ databases">
        <title>WGS assembly of Ceratopteris richardii.</title>
        <authorList>
            <person name="Marchant D.B."/>
            <person name="Chen G."/>
            <person name="Jenkins J."/>
            <person name="Shu S."/>
            <person name="Leebens-Mack J."/>
            <person name="Grimwood J."/>
            <person name="Schmutz J."/>
            <person name="Soltis P."/>
            <person name="Soltis D."/>
            <person name="Chen Z.-H."/>
        </authorList>
    </citation>
    <scope>NUCLEOTIDE SEQUENCE</scope>
    <source>
        <strain evidence="1">Whitten #5841</strain>
        <tissue evidence="1">Leaf</tissue>
    </source>
</reference>
<protein>
    <submittedName>
        <fullName evidence="1">Uncharacterized protein</fullName>
    </submittedName>
</protein>
<comment type="caution">
    <text evidence="1">The sequence shown here is derived from an EMBL/GenBank/DDBJ whole genome shotgun (WGS) entry which is preliminary data.</text>
</comment>
<accession>A0A8T2R014</accession>
<dbReference type="EMBL" id="CM035410">
    <property type="protein sequence ID" value="KAH7437412.1"/>
    <property type="molecule type" value="Genomic_DNA"/>
</dbReference>
<dbReference type="AlphaFoldDB" id="A0A8T2R014"/>
<dbReference type="Proteomes" id="UP000825935">
    <property type="component" value="Chromosome 5"/>
</dbReference>
<organism evidence="1 3">
    <name type="scientific">Ceratopteris richardii</name>
    <name type="common">Triangle waterfern</name>
    <dbReference type="NCBI Taxonomy" id="49495"/>
    <lineage>
        <taxon>Eukaryota</taxon>
        <taxon>Viridiplantae</taxon>
        <taxon>Streptophyta</taxon>
        <taxon>Embryophyta</taxon>
        <taxon>Tracheophyta</taxon>
        <taxon>Polypodiopsida</taxon>
        <taxon>Polypodiidae</taxon>
        <taxon>Polypodiales</taxon>
        <taxon>Pteridineae</taxon>
        <taxon>Pteridaceae</taxon>
        <taxon>Parkerioideae</taxon>
        <taxon>Ceratopteris</taxon>
    </lineage>
</organism>
<sequence>MCAQRHKKKTEESFTDNYIIRTLLLSRRAMIIHQRSAHSPIASSNNVSDHKFDFLQTDRRMLLNLQRRRKIEEEIEALTGKFSDHYLKYSVVLFYKSDVLYWRLILRND</sequence>